<feature type="region of interest" description="Disordered" evidence="1">
    <location>
        <begin position="78"/>
        <end position="97"/>
    </location>
</feature>
<evidence type="ECO:0000313" key="3">
    <source>
        <dbReference type="Proteomes" id="UP000078492"/>
    </source>
</evidence>
<sequence length="225" mass="24322">EECPTQPGIHPGVTWVAALGLTVRLSVARSRSQITMKIENGESVLRAEIFLNIFNIIPTLYTGAGPISSQVVVVARAPRGSPSSSHSPRRVPRNPEFRDSLCGAPQICSFNYPSRRQLLPGCTILEHLVCDNANVCTTSNIVTTTMRSPSLAKGSNEPSVLIREDGQCPLVCPVGHPIIESSANEFKFHPRPSNDANCLESCHTLSPPCKLSHVTRVGHVAEPEL</sequence>
<name>A0A195DRZ3_9HYME</name>
<evidence type="ECO:0000256" key="1">
    <source>
        <dbReference type="SAM" id="MobiDB-lite"/>
    </source>
</evidence>
<dbReference type="Proteomes" id="UP000078492">
    <property type="component" value="Unassembled WGS sequence"/>
</dbReference>
<accession>A0A195DRZ3</accession>
<dbReference type="AlphaFoldDB" id="A0A195DRZ3"/>
<protein>
    <submittedName>
        <fullName evidence="2">Uncharacterized protein</fullName>
    </submittedName>
</protein>
<proteinExistence type="predicted"/>
<evidence type="ECO:0000313" key="2">
    <source>
        <dbReference type="EMBL" id="KYN15623.1"/>
    </source>
</evidence>
<gene>
    <name evidence="2" type="ORF">ALC57_12126</name>
</gene>
<dbReference type="EMBL" id="KQ980530">
    <property type="protein sequence ID" value="KYN15623.1"/>
    <property type="molecule type" value="Genomic_DNA"/>
</dbReference>
<reference evidence="2 3" key="1">
    <citation type="submission" date="2015-09" db="EMBL/GenBank/DDBJ databases">
        <title>Trachymyrmex cornetzi WGS genome.</title>
        <authorList>
            <person name="Nygaard S."/>
            <person name="Hu H."/>
            <person name="Boomsma J."/>
            <person name="Zhang G."/>
        </authorList>
    </citation>
    <scope>NUCLEOTIDE SEQUENCE [LARGE SCALE GENOMIC DNA]</scope>
    <source>
        <strain evidence="2">Tcor2-1</strain>
        <tissue evidence="2">Whole body</tissue>
    </source>
</reference>
<dbReference type="STRING" id="471704.A0A195DRZ3"/>
<keyword evidence="3" id="KW-1185">Reference proteome</keyword>
<organism evidence="2 3">
    <name type="scientific">Trachymyrmex cornetzi</name>
    <dbReference type="NCBI Taxonomy" id="471704"/>
    <lineage>
        <taxon>Eukaryota</taxon>
        <taxon>Metazoa</taxon>
        <taxon>Ecdysozoa</taxon>
        <taxon>Arthropoda</taxon>
        <taxon>Hexapoda</taxon>
        <taxon>Insecta</taxon>
        <taxon>Pterygota</taxon>
        <taxon>Neoptera</taxon>
        <taxon>Endopterygota</taxon>
        <taxon>Hymenoptera</taxon>
        <taxon>Apocrita</taxon>
        <taxon>Aculeata</taxon>
        <taxon>Formicoidea</taxon>
        <taxon>Formicidae</taxon>
        <taxon>Myrmicinae</taxon>
        <taxon>Trachymyrmex</taxon>
    </lineage>
</organism>
<feature type="non-terminal residue" evidence="2">
    <location>
        <position position="1"/>
    </location>
</feature>